<dbReference type="EMBL" id="NIOF01000006">
    <property type="protein sequence ID" value="OWQ88930.1"/>
    <property type="molecule type" value="Genomic_DNA"/>
</dbReference>
<evidence type="ECO:0000313" key="3">
    <source>
        <dbReference type="Proteomes" id="UP000197468"/>
    </source>
</evidence>
<dbReference type="RefSeq" id="WP_088385817.1">
    <property type="nucleotide sequence ID" value="NZ_NIOF01000006.1"/>
</dbReference>
<evidence type="ECO:0000259" key="1">
    <source>
        <dbReference type="Pfam" id="PF07883"/>
    </source>
</evidence>
<dbReference type="CDD" id="cd02230">
    <property type="entry name" value="cupin_HP0902-like"/>
    <property type="match status" value="1"/>
</dbReference>
<evidence type="ECO:0000313" key="2">
    <source>
        <dbReference type="EMBL" id="OWQ88930.1"/>
    </source>
</evidence>
<dbReference type="PANTHER" id="PTHR37694">
    <property type="entry name" value="SLR8022 PROTEIN"/>
    <property type="match status" value="1"/>
</dbReference>
<dbReference type="Proteomes" id="UP000197468">
    <property type="component" value="Unassembled WGS sequence"/>
</dbReference>
<reference evidence="2 3" key="1">
    <citation type="journal article" date="2008" name="Int. J. Syst. Evol. Microbiol.">
        <title>Description of Roseateles aquatilis sp. nov. and Roseateles terrae sp. nov., in the class Betaproteobacteria, and emended description of the genus Roseateles.</title>
        <authorList>
            <person name="Gomila M."/>
            <person name="Bowien B."/>
            <person name="Falsen E."/>
            <person name="Moore E.R."/>
            <person name="Lalucat J."/>
        </authorList>
    </citation>
    <scope>NUCLEOTIDE SEQUENCE [LARGE SCALE GENOMIC DNA]</scope>
    <source>
        <strain evidence="2 3">CCUG 48205</strain>
    </source>
</reference>
<gene>
    <name evidence="2" type="ORF">CDN99_15790</name>
</gene>
<protein>
    <submittedName>
        <fullName evidence="2">Cupin</fullName>
    </submittedName>
</protein>
<keyword evidence="3" id="KW-1185">Reference proteome</keyword>
<comment type="caution">
    <text evidence="2">The sequence shown here is derived from an EMBL/GenBank/DDBJ whole genome shotgun (WGS) entry which is preliminary data.</text>
</comment>
<dbReference type="AlphaFoldDB" id="A0A246J8R4"/>
<feature type="domain" description="Cupin type-2" evidence="1">
    <location>
        <begin position="41"/>
        <end position="102"/>
    </location>
</feature>
<dbReference type="InterPro" id="IPR013096">
    <property type="entry name" value="Cupin_2"/>
</dbReference>
<sequence>MALQHVTPGEPWDIKPLGASLSGAKTAALFKAEHLEVIRLVLAAGSVLPPHRVPGDITLQCLEGELRVEAQGKDRRLAAGQLLFLPGDALHKVSAVQDSSALLTIALLRSGG</sequence>
<dbReference type="OrthoDB" id="8265259at2"/>
<organism evidence="2 3">
    <name type="scientific">Roseateles aquatilis</name>
    <dbReference type="NCBI Taxonomy" id="431061"/>
    <lineage>
        <taxon>Bacteria</taxon>
        <taxon>Pseudomonadati</taxon>
        <taxon>Pseudomonadota</taxon>
        <taxon>Betaproteobacteria</taxon>
        <taxon>Burkholderiales</taxon>
        <taxon>Sphaerotilaceae</taxon>
        <taxon>Roseateles</taxon>
    </lineage>
</organism>
<dbReference type="PANTHER" id="PTHR37694:SF1">
    <property type="entry name" value="SLR8022 PROTEIN"/>
    <property type="match status" value="1"/>
</dbReference>
<dbReference type="Pfam" id="PF07883">
    <property type="entry name" value="Cupin_2"/>
    <property type="match status" value="1"/>
</dbReference>
<proteinExistence type="predicted"/>
<dbReference type="SUPFAM" id="SSF51182">
    <property type="entry name" value="RmlC-like cupins"/>
    <property type="match status" value="1"/>
</dbReference>
<accession>A0A246J8R4</accession>
<dbReference type="Gene3D" id="2.60.120.10">
    <property type="entry name" value="Jelly Rolls"/>
    <property type="match status" value="1"/>
</dbReference>
<dbReference type="InterPro" id="IPR014710">
    <property type="entry name" value="RmlC-like_jellyroll"/>
</dbReference>
<dbReference type="InterPro" id="IPR011051">
    <property type="entry name" value="RmlC_Cupin_sf"/>
</dbReference>
<name>A0A246J8R4_9BURK</name>